<dbReference type="InterPro" id="IPR016187">
    <property type="entry name" value="CTDL_fold"/>
</dbReference>
<dbReference type="Proteomes" id="UP000518305">
    <property type="component" value="Unassembled WGS sequence"/>
</dbReference>
<dbReference type="Gene3D" id="3.10.100.10">
    <property type="entry name" value="Mannose-Binding Protein A, subunit A"/>
    <property type="match status" value="1"/>
</dbReference>
<comment type="caution">
    <text evidence="4">The sequence shown here is derived from an EMBL/GenBank/DDBJ whole genome shotgun (WGS) entry which is preliminary data.</text>
</comment>
<dbReference type="OrthoDB" id="538816at2759"/>
<dbReference type="GO" id="GO:0038023">
    <property type="term" value="F:signaling receptor activity"/>
    <property type="evidence" value="ECO:0007669"/>
    <property type="project" value="TreeGrafter"/>
</dbReference>
<feature type="non-terminal residue" evidence="4">
    <location>
        <position position="1"/>
    </location>
</feature>
<reference evidence="4 5" key="1">
    <citation type="submission" date="2019-09" db="EMBL/GenBank/DDBJ databases">
        <title>Bird 10,000 Genomes (B10K) Project - Family phase.</title>
        <authorList>
            <person name="Zhang G."/>
        </authorList>
    </citation>
    <scope>NUCLEOTIDE SEQUENCE [LARGE SCALE GENOMIC DNA]</scope>
    <source>
        <strain evidence="4">B10K-DU-001-23</strain>
        <tissue evidence="4">Muscle</tissue>
    </source>
</reference>
<keyword evidence="1" id="KW-1133">Transmembrane helix</keyword>
<proteinExistence type="predicted"/>
<dbReference type="PANTHER" id="PTHR46784:SF1">
    <property type="entry name" value="KILLER CELL LECTIN-LIKE RECEPTOR SUBFAMILY B MEMBER 1"/>
    <property type="match status" value="1"/>
</dbReference>
<dbReference type="SUPFAM" id="SSF56436">
    <property type="entry name" value="C-type lectin-like"/>
    <property type="match status" value="1"/>
</dbReference>
<dbReference type="GO" id="GO:0005886">
    <property type="term" value="C:plasma membrane"/>
    <property type="evidence" value="ECO:0007669"/>
    <property type="project" value="TreeGrafter"/>
</dbReference>
<dbReference type="EMBL" id="VWZJ01027141">
    <property type="protein sequence ID" value="NXG67796.1"/>
    <property type="molecule type" value="Genomic_DNA"/>
</dbReference>
<dbReference type="InterPro" id="IPR001304">
    <property type="entry name" value="C-type_lectin-like"/>
</dbReference>
<feature type="non-terminal residue" evidence="4">
    <location>
        <position position="100"/>
    </location>
</feature>
<evidence type="ECO:0000256" key="2">
    <source>
        <dbReference type="ARBA" id="ARBA00023157"/>
    </source>
</evidence>
<dbReference type="InterPro" id="IPR051527">
    <property type="entry name" value="KLR_subfamily_B"/>
</dbReference>
<evidence type="ECO:0000256" key="1">
    <source>
        <dbReference type="ARBA" id="ARBA00022989"/>
    </source>
</evidence>
<dbReference type="AlphaFoldDB" id="A0A7K9DSZ5"/>
<dbReference type="Pfam" id="PF00059">
    <property type="entry name" value="Lectin_C"/>
    <property type="match status" value="1"/>
</dbReference>
<feature type="domain" description="C-type lectin" evidence="3">
    <location>
        <begin position="1"/>
        <end position="94"/>
    </location>
</feature>
<dbReference type="InterPro" id="IPR016186">
    <property type="entry name" value="C-type_lectin-like/link_sf"/>
</dbReference>
<evidence type="ECO:0000313" key="4">
    <source>
        <dbReference type="EMBL" id="NXG67796.1"/>
    </source>
</evidence>
<evidence type="ECO:0000259" key="3">
    <source>
        <dbReference type="PROSITE" id="PS50041"/>
    </source>
</evidence>
<accession>A0A7K9DSZ5</accession>
<organism evidence="4 5">
    <name type="scientific">Hemiprocne comata</name>
    <dbReference type="NCBI Taxonomy" id="243314"/>
    <lineage>
        <taxon>Eukaryota</taxon>
        <taxon>Metazoa</taxon>
        <taxon>Chordata</taxon>
        <taxon>Craniata</taxon>
        <taxon>Vertebrata</taxon>
        <taxon>Euteleostomi</taxon>
        <taxon>Archelosauria</taxon>
        <taxon>Archosauria</taxon>
        <taxon>Dinosauria</taxon>
        <taxon>Saurischia</taxon>
        <taxon>Theropoda</taxon>
        <taxon>Coelurosauria</taxon>
        <taxon>Aves</taxon>
        <taxon>Neognathae</taxon>
        <taxon>Neoaves</taxon>
        <taxon>Strisores</taxon>
        <taxon>Apodiformes</taxon>
        <taxon>Apodidae</taxon>
        <taxon>Hemiprocninae</taxon>
        <taxon>Hemiprocne</taxon>
    </lineage>
</organism>
<keyword evidence="1" id="KW-0812">Transmembrane</keyword>
<keyword evidence="5" id="KW-1185">Reference proteome</keyword>
<dbReference type="GO" id="GO:0009986">
    <property type="term" value="C:cell surface"/>
    <property type="evidence" value="ECO:0007669"/>
    <property type="project" value="TreeGrafter"/>
</dbReference>
<dbReference type="PROSITE" id="PS50041">
    <property type="entry name" value="C_TYPE_LECTIN_2"/>
    <property type="match status" value="1"/>
</dbReference>
<gene>
    <name evidence="4" type="primary">Klrb1b</name>
    <name evidence="4" type="ORF">HEMCOM_R14860</name>
</gene>
<keyword evidence="1" id="KW-0472">Membrane</keyword>
<name>A0A7K9DSZ5_9AVES</name>
<keyword evidence="2" id="KW-1015">Disulfide bond</keyword>
<dbReference type="GO" id="GO:0042269">
    <property type="term" value="P:regulation of natural killer cell mediated cytotoxicity"/>
    <property type="evidence" value="ECO:0007669"/>
    <property type="project" value="TreeGrafter"/>
</dbReference>
<sequence>RQDCVEWGGELLMPADQEELDFLNQLLQKPSRYFWIGLSAPSAGTGWTWLNGSCLDQSRLPLSPEDGGGGTCGVLRGDRIGSDSCTAGLQWICQKEATQF</sequence>
<evidence type="ECO:0000313" key="5">
    <source>
        <dbReference type="Proteomes" id="UP000518305"/>
    </source>
</evidence>
<protein>
    <submittedName>
        <fullName evidence="4">KRBBA protein</fullName>
    </submittedName>
</protein>
<dbReference type="PANTHER" id="PTHR46784">
    <property type="entry name" value="KILLER CELL LECTIN-LIKE RECEPTOR SUBFAMILY B MEMBER 1"/>
    <property type="match status" value="1"/>
</dbReference>